<dbReference type="EMBL" id="JOKZ01001023">
    <property type="protein sequence ID" value="KKO96442.1"/>
    <property type="molecule type" value="Genomic_DNA"/>
</dbReference>
<comment type="caution">
    <text evidence="3">The sequence shown here is derived from an EMBL/GenBank/DDBJ whole genome shotgun (WGS) entry which is preliminary data.</text>
</comment>
<dbReference type="SUPFAM" id="SSF52540">
    <property type="entry name" value="P-loop containing nucleoside triphosphate hydrolases"/>
    <property type="match status" value="1"/>
</dbReference>
<evidence type="ECO:0000313" key="4">
    <source>
        <dbReference type="Proteomes" id="UP000034112"/>
    </source>
</evidence>
<dbReference type="AlphaFoldDB" id="A0A0F9X6I7"/>
<evidence type="ECO:0000313" key="3">
    <source>
        <dbReference type="EMBL" id="KKO96442.1"/>
    </source>
</evidence>
<dbReference type="InterPro" id="IPR007111">
    <property type="entry name" value="NACHT_NTPase"/>
</dbReference>
<dbReference type="Gene3D" id="3.40.50.300">
    <property type="entry name" value="P-loop containing nucleotide triphosphate hydrolases"/>
    <property type="match status" value="1"/>
</dbReference>
<dbReference type="InterPro" id="IPR056884">
    <property type="entry name" value="NPHP3-like_N"/>
</dbReference>
<accession>A0A0F9X6I7</accession>
<proteinExistence type="predicted"/>
<sequence length="498" mass="56588">MDLTATYSREITGNHFGNNTTFHQGDVHYHSPNDTTRENEDMKCLTHLRITDPRDDKNRIEDTKGGLLKDSYRWILEHSDFRQWRDDERSRLLWIKGDPGKGKTMLLCGIVNELSSETRLKDQKANTLLSYFFCQAADERINSATAVLRGLIYLFVEQQPLLVSHIQKKYKHGGEIIFQDVNAWTALSEIFSNILEDVCLERTYIIIDALDECVTDLPKLLDFISTKSALFSHVKWIVSSRNWPDIEERLDSATQQMRLCLELNEKSISAAVDAYIKHQVEWLAQKRKYNAITKDAVYRHLSSNSNNTFLWVALVCQNLEKISLQSPLRTLNKFPPRLDSLYKRMLEQIHDLEDVADAKFCYQILATVLLVYRPVTLAELSSLVESPDDNPADAELVHKAIGFCGSFLTVRDGRIYVIHQSAKDYLSGKAAPTIFPSGSANVHGVIFARSLQAMSATLRRNIYNLYSPGTSINNIEAPDPDPLAAIQYSCPISGPAWP</sequence>
<dbReference type="FunFam" id="3.40.50.300:FF:001638">
    <property type="entry name" value="NACHT and WD40 domain protein"/>
    <property type="match status" value="1"/>
</dbReference>
<dbReference type="OMA" id="HRANWIT"/>
<keyword evidence="1" id="KW-0677">Repeat</keyword>
<dbReference type="Proteomes" id="UP000034112">
    <property type="component" value="Unassembled WGS sequence"/>
</dbReference>
<dbReference type="OrthoDB" id="4896421at2759"/>
<gene>
    <name evidence="3" type="ORF">THAR02_11457</name>
</gene>
<evidence type="ECO:0000256" key="1">
    <source>
        <dbReference type="ARBA" id="ARBA00022737"/>
    </source>
</evidence>
<reference evidence="4" key="1">
    <citation type="journal article" date="2015" name="Genome Announc.">
        <title>Draft whole-genome sequence of the biocontrol agent Trichoderma harzianum T6776.</title>
        <authorList>
            <person name="Baroncelli R."/>
            <person name="Piaggeschi G."/>
            <person name="Fiorini L."/>
            <person name="Bertolini E."/>
            <person name="Zapparata A."/>
            <person name="Pe M.E."/>
            <person name="Sarrocco S."/>
            <person name="Vannacci G."/>
        </authorList>
    </citation>
    <scope>NUCLEOTIDE SEQUENCE [LARGE SCALE GENOMIC DNA]</scope>
    <source>
        <strain evidence="4">T6776</strain>
    </source>
</reference>
<dbReference type="PROSITE" id="PS50837">
    <property type="entry name" value="NACHT"/>
    <property type="match status" value="1"/>
</dbReference>
<evidence type="ECO:0000259" key="2">
    <source>
        <dbReference type="PROSITE" id="PS50837"/>
    </source>
</evidence>
<feature type="domain" description="NACHT" evidence="2">
    <location>
        <begin position="91"/>
        <end position="317"/>
    </location>
</feature>
<name>A0A0F9X6I7_TRIHA</name>
<dbReference type="Pfam" id="PF24883">
    <property type="entry name" value="NPHP3_N"/>
    <property type="match status" value="1"/>
</dbReference>
<dbReference type="PANTHER" id="PTHR10039">
    <property type="entry name" value="AMELOGENIN"/>
    <property type="match status" value="1"/>
</dbReference>
<organism evidence="3 4">
    <name type="scientific">Trichoderma harzianum</name>
    <name type="common">Hypocrea lixii</name>
    <dbReference type="NCBI Taxonomy" id="5544"/>
    <lineage>
        <taxon>Eukaryota</taxon>
        <taxon>Fungi</taxon>
        <taxon>Dikarya</taxon>
        <taxon>Ascomycota</taxon>
        <taxon>Pezizomycotina</taxon>
        <taxon>Sordariomycetes</taxon>
        <taxon>Hypocreomycetidae</taxon>
        <taxon>Hypocreales</taxon>
        <taxon>Hypocreaceae</taxon>
        <taxon>Trichoderma</taxon>
    </lineage>
</organism>
<dbReference type="InterPro" id="IPR027417">
    <property type="entry name" value="P-loop_NTPase"/>
</dbReference>
<protein>
    <recommendedName>
        <fullName evidence="2">NACHT domain-containing protein</fullName>
    </recommendedName>
</protein>